<feature type="region of interest" description="Disordered" evidence="2">
    <location>
        <begin position="81"/>
        <end position="104"/>
    </location>
</feature>
<evidence type="ECO:0000313" key="5">
    <source>
        <dbReference type="Proteomes" id="UP000198976"/>
    </source>
</evidence>
<protein>
    <submittedName>
        <fullName evidence="4">Uncharacterized conserved protein YqgV, UPF0045/DUF77 family</fullName>
    </submittedName>
</protein>
<accession>A0ABY0V694</accession>
<reference evidence="4 5" key="1">
    <citation type="submission" date="2016-10" db="EMBL/GenBank/DDBJ databases">
        <authorList>
            <person name="Varghese N."/>
            <person name="Submissions S."/>
        </authorList>
    </citation>
    <scope>NUCLEOTIDE SEQUENCE [LARGE SCALE GENOMIC DNA]</scope>
    <source>
        <strain evidence="4 5">DSM 9169</strain>
    </source>
</reference>
<evidence type="ECO:0000259" key="3">
    <source>
        <dbReference type="Pfam" id="PF01910"/>
    </source>
</evidence>
<dbReference type="Proteomes" id="UP000198976">
    <property type="component" value="Chromosome I"/>
</dbReference>
<proteinExistence type="inferred from homology"/>
<gene>
    <name evidence="4" type="ORF">SAMN04489714_0665</name>
</gene>
<dbReference type="RefSeq" id="WP_058236347.1">
    <property type="nucleotide sequence ID" value="NZ_LT629792.1"/>
</dbReference>
<dbReference type="Gene3D" id="3.30.70.930">
    <property type="match status" value="1"/>
</dbReference>
<dbReference type="SUPFAM" id="SSF89957">
    <property type="entry name" value="MTH1187/YkoF-like"/>
    <property type="match status" value="1"/>
</dbReference>
<dbReference type="InterPro" id="IPR051614">
    <property type="entry name" value="UPF0045_domain"/>
</dbReference>
<dbReference type="PANTHER" id="PTHR33777:SF1">
    <property type="entry name" value="UPF0045 PROTEIN ECM15"/>
    <property type="match status" value="1"/>
</dbReference>
<keyword evidence="5" id="KW-1185">Reference proteome</keyword>
<sequence length="104" mass="11328">MLFAFSISPSTTDSPDGSMAHIVARAVKVIRDSGLPHETNSMFTTIEGTWDECMPVIRRACEAVGEVSPRVSLVLKADLRPGHSDEMSGKVQRLNSQLDKIDGQ</sequence>
<comment type="similarity">
    <text evidence="1">Belongs to the UPF0045 family.</text>
</comment>
<dbReference type="EMBL" id="LT629792">
    <property type="protein sequence ID" value="SDT89632.1"/>
    <property type="molecule type" value="Genomic_DNA"/>
</dbReference>
<name>A0ABY0V694_9ACTO</name>
<evidence type="ECO:0000256" key="1">
    <source>
        <dbReference type="ARBA" id="ARBA00010272"/>
    </source>
</evidence>
<organism evidence="4 5">
    <name type="scientific">Schaalia radingae</name>
    <dbReference type="NCBI Taxonomy" id="131110"/>
    <lineage>
        <taxon>Bacteria</taxon>
        <taxon>Bacillati</taxon>
        <taxon>Actinomycetota</taxon>
        <taxon>Actinomycetes</taxon>
        <taxon>Actinomycetales</taxon>
        <taxon>Actinomycetaceae</taxon>
        <taxon>Schaalia</taxon>
    </lineage>
</organism>
<feature type="domain" description="Thiamine-binding protein" evidence="3">
    <location>
        <begin position="4"/>
        <end position="94"/>
    </location>
</feature>
<dbReference type="Pfam" id="PF01910">
    <property type="entry name" value="Thiamine_BP"/>
    <property type="match status" value="1"/>
</dbReference>
<dbReference type="InterPro" id="IPR029756">
    <property type="entry name" value="MTH1187/YkoF-like"/>
</dbReference>
<dbReference type="InterPro" id="IPR002767">
    <property type="entry name" value="Thiamine_BP"/>
</dbReference>
<evidence type="ECO:0000313" key="4">
    <source>
        <dbReference type="EMBL" id="SDT89632.1"/>
    </source>
</evidence>
<evidence type="ECO:0000256" key="2">
    <source>
        <dbReference type="SAM" id="MobiDB-lite"/>
    </source>
</evidence>
<dbReference type="PANTHER" id="PTHR33777">
    <property type="entry name" value="UPF0045 PROTEIN ECM15"/>
    <property type="match status" value="1"/>
</dbReference>